<dbReference type="Pfam" id="PF00400">
    <property type="entry name" value="WD40"/>
    <property type="match status" value="1"/>
</dbReference>
<dbReference type="OrthoDB" id="5594999at2759"/>
<proteinExistence type="inferred from homology"/>
<dbReference type="PROSITE" id="PS50082">
    <property type="entry name" value="WD_REPEATS_2"/>
    <property type="match status" value="1"/>
</dbReference>
<name>G0NCC9_CAEBE</name>
<dbReference type="SMART" id="SM00320">
    <property type="entry name" value="WD40"/>
    <property type="match status" value="4"/>
</dbReference>
<dbReference type="PANTHER" id="PTHR14344:SF3">
    <property type="entry name" value="WD REPEAT-CONTAINING PROTEIN 6"/>
    <property type="match status" value="1"/>
</dbReference>
<dbReference type="FunCoup" id="G0NCC9">
    <property type="interactions" value="142"/>
</dbReference>
<keyword evidence="4" id="KW-0819">tRNA processing</keyword>
<evidence type="ECO:0000313" key="9">
    <source>
        <dbReference type="EMBL" id="EGT57477.1"/>
    </source>
</evidence>
<keyword evidence="10" id="KW-1185">Reference proteome</keyword>
<dbReference type="InParanoid" id="G0NCC9"/>
<dbReference type="InterPro" id="IPR001680">
    <property type="entry name" value="WD40_rpt"/>
</dbReference>
<evidence type="ECO:0000313" key="10">
    <source>
        <dbReference type="Proteomes" id="UP000008068"/>
    </source>
</evidence>
<dbReference type="Gene3D" id="2.130.10.10">
    <property type="entry name" value="YVTN repeat-like/Quinoprotein amine dehydrogenase"/>
    <property type="match status" value="2"/>
</dbReference>
<evidence type="ECO:0000256" key="5">
    <source>
        <dbReference type="ARBA" id="ARBA00022737"/>
    </source>
</evidence>
<evidence type="ECO:0000256" key="4">
    <source>
        <dbReference type="ARBA" id="ARBA00022694"/>
    </source>
</evidence>
<sequence>MEALENYPLLIDHLIQSEIPGDLLLEGKVITCAKYDQKYAENVEIRLEEEFPEHIIGCKSLENEKKVVTVTSRNTLTIRESSKLKVEKKLQCDYFATSICSLIIGESLESCHVFFGSVIGDLIDWMPNKEEKPMMRKGHKGMIFSIVTDSTRIFTISDDRTIRMWSIEERESGPICTVFGHTARPLAISVDPAHNSIYTGGIEQTLFCWKYDDSSITLTQKIPLSIGVIRKISQLDKSTLAITSQNGDLLKIHVDNRKEDQETILKENVVNFAHLKEKLAILSCKNELILYESSQMDRIIFRCGRMKHMASSEESVVAWQHNMLVVVQSNSVHRIKVSMNIISVVCYIGLVVIKSIDGIIIHNFQTIYDFSDTAKIRCLKRFRPKNPSLMPVVFSICDEILIMGTTHGELYHTDLKDGECVLSLSRRDSFEIFGGKEVTCIRPITKTSTFMTLGKTGIWSTMRYKNGKMEVLNSRSFAASSRMAWPSKFIEWNNGKDLLIVGFYGTSLIIWNSTTGLPMFETYCGGGHRIWQLNPSNDSIFHFDFIKDSELCRQKIDLKSKEYLISTAHSSSIVAASGSRSYLITVSLDGHLSIGDNRGKAIITMFVGENLLCTDVFEDPKNSENSEVYILAGGGKSKLGIIRFNPKDLQNHGIFWMRHVARPDEGRIVAVKTCQVTQDLQFFIASYSSGVVEVFRIIEDSVESMSLLEIEDSMGIASRMDFLNGKLIVGTSGSYVSSYELTQDGKLEEKMRMKLEDRSGVTSLSIFSDEMFYFGCDSGHVYRCSSNKITKIHSHLSTVVGIVPEKERIHSVSLDCAILTSSDSTNSSVNRMPTIIDMPNGMVKTEKSSLVVVGDGIQLIDNL</sequence>
<dbReference type="InterPro" id="IPR051973">
    <property type="entry name" value="tRNA_Anticodon_Mtase-Reg"/>
</dbReference>
<evidence type="ECO:0000256" key="3">
    <source>
        <dbReference type="ARBA" id="ARBA00022574"/>
    </source>
</evidence>
<evidence type="ECO:0000256" key="7">
    <source>
        <dbReference type="ARBA" id="ARBA00040154"/>
    </source>
</evidence>
<organism evidence="10">
    <name type="scientific">Caenorhabditis brenneri</name>
    <name type="common">Nematode worm</name>
    <dbReference type="NCBI Taxonomy" id="135651"/>
    <lineage>
        <taxon>Eukaryota</taxon>
        <taxon>Metazoa</taxon>
        <taxon>Ecdysozoa</taxon>
        <taxon>Nematoda</taxon>
        <taxon>Chromadorea</taxon>
        <taxon>Rhabditida</taxon>
        <taxon>Rhabditina</taxon>
        <taxon>Rhabditomorpha</taxon>
        <taxon>Rhabditoidea</taxon>
        <taxon>Rhabditidae</taxon>
        <taxon>Peloderinae</taxon>
        <taxon>Caenorhabditis</taxon>
    </lineage>
</organism>
<keyword evidence="3 8" id="KW-0853">WD repeat</keyword>
<keyword evidence="2" id="KW-0963">Cytoplasm</keyword>
<dbReference type="eggNOG" id="KOG0974">
    <property type="taxonomic scope" value="Eukaryota"/>
</dbReference>
<gene>
    <name evidence="9" type="ORF">CAEBREN_30888</name>
</gene>
<evidence type="ECO:0000256" key="6">
    <source>
        <dbReference type="ARBA" id="ARBA00038255"/>
    </source>
</evidence>
<comment type="subcellular location">
    <subcellularLocation>
        <location evidence="1">Cytoplasm</location>
    </subcellularLocation>
</comment>
<dbReference type="PANTHER" id="PTHR14344">
    <property type="entry name" value="WD REPEAT PROTEIN"/>
    <property type="match status" value="1"/>
</dbReference>
<dbReference type="EMBL" id="GL379862">
    <property type="protein sequence ID" value="EGT57477.1"/>
    <property type="molecule type" value="Genomic_DNA"/>
</dbReference>
<dbReference type="InterPro" id="IPR015943">
    <property type="entry name" value="WD40/YVTN_repeat-like_dom_sf"/>
</dbReference>
<dbReference type="STRING" id="135651.G0NCC9"/>
<evidence type="ECO:0000256" key="8">
    <source>
        <dbReference type="PROSITE-ProRule" id="PRU00221"/>
    </source>
</evidence>
<dbReference type="GO" id="GO:0030488">
    <property type="term" value="P:tRNA methylation"/>
    <property type="evidence" value="ECO:0007669"/>
    <property type="project" value="TreeGrafter"/>
</dbReference>
<dbReference type="HOGENOM" id="CLU_333514_0_0_1"/>
<dbReference type="InterPro" id="IPR036322">
    <property type="entry name" value="WD40_repeat_dom_sf"/>
</dbReference>
<keyword evidence="5" id="KW-0677">Repeat</keyword>
<dbReference type="SUPFAM" id="SSF50978">
    <property type="entry name" value="WD40 repeat-like"/>
    <property type="match status" value="2"/>
</dbReference>
<feature type="repeat" description="WD" evidence="8">
    <location>
        <begin position="136"/>
        <end position="168"/>
    </location>
</feature>
<accession>G0NCC9</accession>
<protein>
    <recommendedName>
        <fullName evidence="7">tRNA (34-2'-O)-methyltransferase regulator WDR6</fullName>
    </recommendedName>
</protein>
<evidence type="ECO:0000256" key="1">
    <source>
        <dbReference type="ARBA" id="ARBA00004496"/>
    </source>
</evidence>
<reference evidence="10" key="1">
    <citation type="submission" date="2011-07" db="EMBL/GenBank/DDBJ databases">
        <authorList>
            <consortium name="Caenorhabditis brenneri Sequencing and Analysis Consortium"/>
            <person name="Wilson R.K."/>
        </authorList>
    </citation>
    <scope>NUCLEOTIDE SEQUENCE [LARGE SCALE GENOMIC DNA]</scope>
    <source>
        <strain evidence="10">PB2801</strain>
    </source>
</reference>
<evidence type="ECO:0000256" key="2">
    <source>
        <dbReference type="ARBA" id="ARBA00022490"/>
    </source>
</evidence>
<dbReference type="Proteomes" id="UP000008068">
    <property type="component" value="Unassembled WGS sequence"/>
</dbReference>
<comment type="similarity">
    <text evidence="6">Belongs to the WD repeat WDR6 family.</text>
</comment>
<dbReference type="GO" id="GO:0005737">
    <property type="term" value="C:cytoplasm"/>
    <property type="evidence" value="ECO:0007669"/>
    <property type="project" value="UniProtKB-SubCell"/>
</dbReference>
<dbReference type="AlphaFoldDB" id="G0NCC9"/>